<comment type="caution">
    <text evidence="1">The sequence shown here is derived from an EMBL/GenBank/DDBJ whole genome shotgun (WGS) entry which is preliminary data.</text>
</comment>
<sequence length="230" mass="24856">MRPLRAAPLQGAAAAHATLTRGATFLAALADRPMLAGHWPDGAAARPRARFVANCLRELDRFLHTLLDELGSSAGQRVDREQRNTANKLRDYGGPALTAGADRLRLLALGRSSACLIHCNGLVRRPDVAGGDGMTAGWRGTAGETLRRYPLGDRLAPGPAELRDVCRFYERLGNGLMRGARDDAILLPRPLQPYLPQRDHEAVVKPVRLAGPARISAGVLEETLRPGDRI</sequence>
<dbReference type="Proteomes" id="UP001367771">
    <property type="component" value="Unassembled WGS sequence"/>
</dbReference>
<proteinExistence type="predicted"/>
<accession>A0ABU8H4K7</accession>
<protein>
    <submittedName>
        <fullName evidence="1">Uncharacterized protein</fullName>
    </submittedName>
</protein>
<evidence type="ECO:0000313" key="1">
    <source>
        <dbReference type="EMBL" id="MEI5687979.1"/>
    </source>
</evidence>
<organism evidence="1 2">
    <name type="scientific">Sphingomonas kyungheensis</name>
    <dbReference type="NCBI Taxonomy" id="1069987"/>
    <lineage>
        <taxon>Bacteria</taxon>
        <taxon>Pseudomonadati</taxon>
        <taxon>Pseudomonadota</taxon>
        <taxon>Alphaproteobacteria</taxon>
        <taxon>Sphingomonadales</taxon>
        <taxon>Sphingomonadaceae</taxon>
        <taxon>Sphingomonas</taxon>
    </lineage>
</organism>
<dbReference type="EMBL" id="JBBBDM010000006">
    <property type="protein sequence ID" value="MEI5687979.1"/>
    <property type="molecule type" value="Genomic_DNA"/>
</dbReference>
<name>A0ABU8H4K7_9SPHN</name>
<dbReference type="RefSeq" id="WP_336545553.1">
    <property type="nucleotide sequence ID" value="NZ_JBBBDM010000006.1"/>
</dbReference>
<gene>
    <name evidence="1" type="ORF">V8201_12890</name>
</gene>
<evidence type="ECO:0000313" key="2">
    <source>
        <dbReference type="Proteomes" id="UP001367771"/>
    </source>
</evidence>
<reference evidence="1 2" key="1">
    <citation type="journal article" date="2013" name="Int. J. Syst. Evol. Microbiol.">
        <title>Sphingomonas kyungheensis sp. nov., a bacterium with ginsenoside-converting activity isolated from soil of a ginseng field.</title>
        <authorList>
            <person name="Son H.M."/>
            <person name="Yang J.E."/>
            <person name="Park Y."/>
            <person name="Han C.K."/>
            <person name="Kim S.G."/>
            <person name="Kook M."/>
            <person name="Yi T.H."/>
        </authorList>
    </citation>
    <scope>NUCLEOTIDE SEQUENCE [LARGE SCALE GENOMIC DNA]</scope>
    <source>
        <strain evidence="1 2">LMG 26582</strain>
    </source>
</reference>
<keyword evidence="2" id="KW-1185">Reference proteome</keyword>